<dbReference type="PANTHER" id="PTHR43756">
    <property type="entry name" value="CHOLINE MONOOXYGENASE, CHLOROPLASTIC"/>
    <property type="match status" value="1"/>
</dbReference>
<keyword evidence="7" id="KW-0411">Iron-sulfur</keyword>
<evidence type="ECO:0000256" key="7">
    <source>
        <dbReference type="ARBA" id="ARBA00023014"/>
    </source>
</evidence>
<evidence type="ECO:0000256" key="6">
    <source>
        <dbReference type="ARBA" id="ARBA00023004"/>
    </source>
</evidence>
<keyword evidence="4 10" id="KW-0223">Dioxygenase</keyword>
<dbReference type="GO" id="GO:0005506">
    <property type="term" value="F:iron ion binding"/>
    <property type="evidence" value="ECO:0007669"/>
    <property type="project" value="InterPro"/>
</dbReference>
<evidence type="ECO:0000256" key="3">
    <source>
        <dbReference type="ARBA" id="ARBA00022723"/>
    </source>
</evidence>
<dbReference type="PRINTS" id="PR00090">
    <property type="entry name" value="RNGDIOXGNASE"/>
</dbReference>
<dbReference type="Proteomes" id="UP000094256">
    <property type="component" value="Chromosome"/>
</dbReference>
<dbReference type="RefSeq" id="WP_069207516.1">
    <property type="nucleotide sequence ID" value="NZ_CP014168.1"/>
</dbReference>
<feature type="domain" description="Rieske" evidence="9">
    <location>
        <begin position="50"/>
        <end position="145"/>
    </location>
</feature>
<dbReference type="InterPro" id="IPR036922">
    <property type="entry name" value="Rieske_2Fe-2S_sf"/>
</dbReference>
<dbReference type="InterPro" id="IPR017941">
    <property type="entry name" value="Rieske_2Fe-2S"/>
</dbReference>
<dbReference type="EMBL" id="CP014168">
    <property type="protein sequence ID" value="AOH86957.1"/>
    <property type="molecule type" value="Genomic_DNA"/>
</dbReference>
<accession>A0A1B3ZHP9</accession>
<dbReference type="GO" id="GO:0051537">
    <property type="term" value="F:2 iron, 2 sulfur cluster binding"/>
    <property type="evidence" value="ECO:0007669"/>
    <property type="project" value="UniProtKB-KW"/>
</dbReference>
<keyword evidence="8" id="KW-0520">NAD</keyword>
<dbReference type="InterPro" id="IPR001663">
    <property type="entry name" value="Rng_hydr_dOase-A"/>
</dbReference>
<dbReference type="SUPFAM" id="SSF55961">
    <property type="entry name" value="Bet v1-like"/>
    <property type="match status" value="1"/>
</dbReference>
<dbReference type="PROSITE" id="PS51296">
    <property type="entry name" value="RIESKE"/>
    <property type="match status" value="1"/>
</dbReference>
<evidence type="ECO:0000259" key="9">
    <source>
        <dbReference type="PROSITE" id="PS51296"/>
    </source>
</evidence>
<keyword evidence="6" id="KW-0408">Iron</keyword>
<evidence type="ECO:0000256" key="5">
    <source>
        <dbReference type="ARBA" id="ARBA00023002"/>
    </source>
</evidence>
<protein>
    <submittedName>
        <fullName evidence="10">p-cumate dioxygenase</fullName>
    </submittedName>
</protein>
<evidence type="ECO:0000256" key="1">
    <source>
        <dbReference type="ARBA" id="ARBA00008751"/>
    </source>
</evidence>
<comment type="similarity">
    <text evidence="1">Belongs to the bacterial ring-hydroxylating dioxygenase alpha subunit family.</text>
</comment>
<dbReference type="STRING" id="1560345.AWL63_19965"/>
<evidence type="ECO:0000313" key="10">
    <source>
        <dbReference type="EMBL" id="AOH86957.1"/>
    </source>
</evidence>
<keyword evidence="5" id="KW-0560">Oxidoreductase</keyword>
<keyword evidence="2" id="KW-0001">2Fe-2S</keyword>
<dbReference type="Pfam" id="PF00848">
    <property type="entry name" value="Ring_hydroxyl_A"/>
    <property type="match status" value="1"/>
</dbReference>
<name>A0A1B3ZHP9_9SPHN</name>
<sequence>MATLLKPVGYAGRWVREDAQAATFKVNREAFTSQEVLERERERIFDRAWLYLGHASELKRPNDFLTRSVGGQELIFNRSRKGEYQAFINVCPHRGAQVVREPTGNAISFKCFYHGWAFNNNGKFATKSRPLTYPDSFDCNGSVDLVRVPRLESYRDFFFVSYDPAIQPLVEYLAGAAEIIDLVADQSPNGMEIVGGTQEYSIRANWKLLVENSNDGFHAPETHETYFGYLVDELGGPEAVDFKSLDQISLIHDLGNGHATTEARAPWGRPIARSIPTWGEEGKRAEQEMVAELTARVGPERALRIADRDRNMGIFPNLVINDILAITVRTFYPIAPDLMAVRSWALAPVGEAPETRHRRLNNFLEFLGPGGFATPDDVEALESAQRGYASSKFAPWNDISRGMLRSPPRADDEAQMRAFWREWNRRMEGE</sequence>
<dbReference type="PANTHER" id="PTHR43756:SF1">
    <property type="entry name" value="3-PHENYLPROPIONATE_CINNAMIC ACID DIOXYGENASE SUBUNIT ALPHA"/>
    <property type="match status" value="1"/>
</dbReference>
<dbReference type="Pfam" id="PF00355">
    <property type="entry name" value="Rieske"/>
    <property type="match status" value="1"/>
</dbReference>
<dbReference type="CDD" id="cd08879">
    <property type="entry name" value="RHO_alpha_C_AntDO-like"/>
    <property type="match status" value="1"/>
</dbReference>
<reference evidence="10 11" key="1">
    <citation type="submission" date="2016-01" db="EMBL/GenBank/DDBJ databases">
        <title>Complete genome and mega plasmid sequence of Sphingomonas panacis DCY99 elicits systemic resistance in rice to Xanthomonas oryzae.</title>
        <authorList>
            <person name="Kim Y.J."/>
            <person name="Yang D.C."/>
            <person name="Sing P."/>
        </authorList>
    </citation>
    <scope>NUCLEOTIDE SEQUENCE [LARGE SCALE GENOMIC DNA]</scope>
    <source>
        <strain evidence="10 11">DCY99</strain>
    </source>
</reference>
<dbReference type="GO" id="GO:0051213">
    <property type="term" value="F:dioxygenase activity"/>
    <property type="evidence" value="ECO:0007669"/>
    <property type="project" value="UniProtKB-KW"/>
</dbReference>
<evidence type="ECO:0000256" key="8">
    <source>
        <dbReference type="ARBA" id="ARBA00023027"/>
    </source>
</evidence>
<evidence type="ECO:0000256" key="2">
    <source>
        <dbReference type="ARBA" id="ARBA00022714"/>
    </source>
</evidence>
<dbReference type="KEGG" id="span:AWL63_19965"/>
<dbReference type="Gene3D" id="2.102.10.10">
    <property type="entry name" value="Rieske [2Fe-2S] iron-sulphur domain"/>
    <property type="match status" value="1"/>
</dbReference>
<dbReference type="PROSITE" id="PS00570">
    <property type="entry name" value="RING_HYDROXYL_ALPHA"/>
    <property type="match status" value="1"/>
</dbReference>
<organism evidence="10 11">
    <name type="scientific">Sphingomonas panacis</name>
    <dbReference type="NCBI Taxonomy" id="1560345"/>
    <lineage>
        <taxon>Bacteria</taxon>
        <taxon>Pseudomonadati</taxon>
        <taxon>Pseudomonadota</taxon>
        <taxon>Alphaproteobacteria</taxon>
        <taxon>Sphingomonadales</taxon>
        <taxon>Sphingomonadaceae</taxon>
        <taxon>Sphingomonas</taxon>
    </lineage>
</organism>
<dbReference type="SUPFAM" id="SSF50022">
    <property type="entry name" value="ISP domain"/>
    <property type="match status" value="1"/>
</dbReference>
<keyword evidence="11" id="KW-1185">Reference proteome</keyword>
<keyword evidence="3" id="KW-0479">Metal-binding</keyword>
<evidence type="ECO:0000313" key="11">
    <source>
        <dbReference type="Proteomes" id="UP000094256"/>
    </source>
</evidence>
<dbReference type="Gene3D" id="3.90.380.10">
    <property type="entry name" value="Naphthalene 1,2-dioxygenase Alpha Subunit, Chain A, domain 1"/>
    <property type="match status" value="1"/>
</dbReference>
<dbReference type="InterPro" id="IPR015881">
    <property type="entry name" value="ARHD_Rieske_2Fe_2S"/>
</dbReference>
<proteinExistence type="inferred from homology"/>
<dbReference type="OrthoDB" id="7456916at2"/>
<dbReference type="InterPro" id="IPR015879">
    <property type="entry name" value="Ring_hydroxy_dOase_asu_C_dom"/>
</dbReference>
<dbReference type="AlphaFoldDB" id="A0A1B3ZHP9"/>
<evidence type="ECO:0000256" key="4">
    <source>
        <dbReference type="ARBA" id="ARBA00022964"/>
    </source>
</evidence>
<gene>
    <name evidence="10" type="ORF">AWL63_19965</name>
</gene>